<keyword evidence="3" id="KW-0418">Kinase</keyword>
<gene>
    <name evidence="6" type="ORF">KI387_002488</name>
</gene>
<organism evidence="6 7">
    <name type="scientific">Taxus chinensis</name>
    <name type="common">Chinese yew</name>
    <name type="synonym">Taxus wallichiana var. chinensis</name>
    <dbReference type="NCBI Taxonomy" id="29808"/>
    <lineage>
        <taxon>Eukaryota</taxon>
        <taxon>Viridiplantae</taxon>
        <taxon>Streptophyta</taxon>
        <taxon>Embryophyta</taxon>
        <taxon>Tracheophyta</taxon>
        <taxon>Spermatophyta</taxon>
        <taxon>Pinopsida</taxon>
        <taxon>Pinidae</taxon>
        <taxon>Conifers II</taxon>
        <taxon>Cupressales</taxon>
        <taxon>Taxaceae</taxon>
        <taxon>Taxus</taxon>
    </lineage>
</organism>
<dbReference type="EMBL" id="JAHRHJ020000001">
    <property type="protein sequence ID" value="KAH9330380.1"/>
    <property type="molecule type" value="Genomic_DNA"/>
</dbReference>
<evidence type="ECO:0000313" key="6">
    <source>
        <dbReference type="EMBL" id="KAH9330380.1"/>
    </source>
</evidence>
<dbReference type="GO" id="GO:0019674">
    <property type="term" value="P:NAD+ metabolic process"/>
    <property type="evidence" value="ECO:0007669"/>
    <property type="project" value="InterPro"/>
</dbReference>
<dbReference type="InterPro" id="IPR016064">
    <property type="entry name" value="NAD/diacylglycerol_kinase_sf"/>
</dbReference>
<sequence length="322" mass="35795">MAIRRALVLLKRSALDVYTNVYRDPQIMSLIQTSHQVIGNLANRHNTHIETVKFCEDVLRRKPLEWKTVVGDELEAPISDVDLVITIGGDGTLLRASHYVDSSAPIFGVNSDPTRITEIKENLESFDASRSTGYMCAATAESFEQVLDEILEGRRKPVQLSRLSTCIDGVHSHAHALNDVLLAHSCPAAVTHCSFRIIREDSYDSDFPLVHSRSSGLRVCTAAGSTAAMRSAGGCPMPILSRDLQYMVREPILLHDHSKVMHGWIRTNEVMHIVWGCTEGFIYIDGSHVYLPLKYGCTVQISSKSPPLQVYLHSSCLQHDTD</sequence>
<dbReference type="AlphaFoldDB" id="A0AA38LPY1"/>
<dbReference type="Pfam" id="PF01513">
    <property type="entry name" value="NAD_kinase"/>
    <property type="match status" value="1"/>
</dbReference>
<evidence type="ECO:0000256" key="4">
    <source>
        <dbReference type="ARBA" id="ARBA00022857"/>
    </source>
</evidence>
<keyword evidence="7" id="KW-1185">Reference proteome</keyword>
<evidence type="ECO:0000256" key="1">
    <source>
        <dbReference type="ARBA" id="ARBA00010995"/>
    </source>
</evidence>
<dbReference type="PANTHER" id="PTHR20275">
    <property type="entry name" value="NAD KINASE"/>
    <property type="match status" value="1"/>
</dbReference>
<dbReference type="GO" id="GO:0006741">
    <property type="term" value="P:NADP+ biosynthetic process"/>
    <property type="evidence" value="ECO:0007669"/>
    <property type="project" value="InterPro"/>
</dbReference>
<keyword evidence="2" id="KW-0808">Transferase</keyword>
<comment type="caution">
    <text evidence="6">The sequence shown here is derived from an EMBL/GenBank/DDBJ whole genome shotgun (WGS) entry which is preliminary data.</text>
</comment>
<dbReference type="FunFam" id="3.40.50.10330:FF:000027">
    <property type="entry name" value="NADH kinase"/>
    <property type="match status" value="1"/>
</dbReference>
<keyword evidence="5" id="KW-0520">NAD</keyword>
<dbReference type="Proteomes" id="UP000824469">
    <property type="component" value="Unassembled WGS sequence"/>
</dbReference>
<proteinExistence type="inferred from homology"/>
<keyword evidence="4" id="KW-0521">NADP</keyword>
<dbReference type="PANTHER" id="PTHR20275:SF28">
    <property type="entry name" value="NADH KINASE"/>
    <property type="match status" value="1"/>
</dbReference>
<dbReference type="OMA" id="KSVEWKA"/>
<comment type="similarity">
    <text evidence="1">Belongs to the NAD kinase family.</text>
</comment>
<accession>A0AA38LPY1</accession>
<protein>
    <recommendedName>
        <fullName evidence="8">NADH kinase</fullName>
    </recommendedName>
</protein>
<evidence type="ECO:0000256" key="5">
    <source>
        <dbReference type="ARBA" id="ARBA00023027"/>
    </source>
</evidence>
<dbReference type="Gene3D" id="2.60.200.30">
    <property type="entry name" value="Probable inorganic polyphosphate/atp-NAD kinase, domain 2"/>
    <property type="match status" value="1"/>
</dbReference>
<dbReference type="Gene3D" id="3.40.50.10330">
    <property type="entry name" value="Probable inorganic polyphosphate/atp-NAD kinase, domain 1"/>
    <property type="match status" value="1"/>
</dbReference>
<reference evidence="6 7" key="1">
    <citation type="journal article" date="2021" name="Nat. Plants">
        <title>The Taxus genome provides insights into paclitaxel biosynthesis.</title>
        <authorList>
            <person name="Xiong X."/>
            <person name="Gou J."/>
            <person name="Liao Q."/>
            <person name="Li Y."/>
            <person name="Zhou Q."/>
            <person name="Bi G."/>
            <person name="Li C."/>
            <person name="Du R."/>
            <person name="Wang X."/>
            <person name="Sun T."/>
            <person name="Guo L."/>
            <person name="Liang H."/>
            <person name="Lu P."/>
            <person name="Wu Y."/>
            <person name="Zhang Z."/>
            <person name="Ro D.K."/>
            <person name="Shang Y."/>
            <person name="Huang S."/>
            <person name="Yan J."/>
        </authorList>
    </citation>
    <scope>NUCLEOTIDE SEQUENCE [LARGE SCALE GENOMIC DNA]</scope>
    <source>
        <strain evidence="6">Ta-2019</strain>
    </source>
</reference>
<dbReference type="SUPFAM" id="SSF111331">
    <property type="entry name" value="NAD kinase/diacylglycerol kinase-like"/>
    <property type="match status" value="1"/>
</dbReference>
<evidence type="ECO:0008006" key="8">
    <source>
        <dbReference type="Google" id="ProtNLM"/>
    </source>
</evidence>
<dbReference type="InterPro" id="IPR017438">
    <property type="entry name" value="ATP-NAD_kinase_N"/>
</dbReference>
<dbReference type="GO" id="GO:0003951">
    <property type="term" value="F:NAD+ kinase activity"/>
    <property type="evidence" value="ECO:0007669"/>
    <property type="project" value="InterPro"/>
</dbReference>
<dbReference type="InterPro" id="IPR017437">
    <property type="entry name" value="ATP-NAD_kinase_PpnK-typ_C"/>
</dbReference>
<dbReference type="InterPro" id="IPR002504">
    <property type="entry name" value="NADK"/>
</dbReference>
<evidence type="ECO:0000256" key="2">
    <source>
        <dbReference type="ARBA" id="ARBA00022679"/>
    </source>
</evidence>
<evidence type="ECO:0000313" key="7">
    <source>
        <dbReference type="Proteomes" id="UP000824469"/>
    </source>
</evidence>
<name>A0AA38LPY1_TAXCH</name>
<evidence type="ECO:0000256" key="3">
    <source>
        <dbReference type="ARBA" id="ARBA00022777"/>
    </source>
</evidence>